<organism evidence="1 2">
    <name type="scientific">Ancylostoma ceylanicum</name>
    <dbReference type="NCBI Taxonomy" id="53326"/>
    <lineage>
        <taxon>Eukaryota</taxon>
        <taxon>Metazoa</taxon>
        <taxon>Ecdysozoa</taxon>
        <taxon>Nematoda</taxon>
        <taxon>Chromadorea</taxon>
        <taxon>Rhabditida</taxon>
        <taxon>Rhabditina</taxon>
        <taxon>Rhabditomorpha</taxon>
        <taxon>Strongyloidea</taxon>
        <taxon>Ancylostomatidae</taxon>
        <taxon>Ancylostomatinae</taxon>
        <taxon>Ancylostoma</taxon>
    </lineage>
</organism>
<name>A0A016VUT3_9BILA</name>
<evidence type="ECO:0000313" key="1">
    <source>
        <dbReference type="EMBL" id="EYC31041.1"/>
    </source>
</evidence>
<comment type="caution">
    <text evidence="1">The sequence shown here is derived from an EMBL/GenBank/DDBJ whole genome shotgun (WGS) entry which is preliminary data.</text>
</comment>
<gene>
    <name evidence="1" type="primary">Acey_s0004.g1920</name>
    <name evidence="1" type="ORF">Y032_0004g1920</name>
</gene>
<sequence length="101" mass="11372">MLIRYPVNFGLSVIHTVIRVTKNPVPLILDPNDVMERWRQYFGQMFNEEIPHPPILFVKSFKGPVLPVAPTGVSEAIRKMKPSKATGCMPGRTIAGNSWLQ</sequence>
<dbReference type="EMBL" id="JARK01001340">
    <property type="protein sequence ID" value="EYC31041.1"/>
    <property type="molecule type" value="Genomic_DNA"/>
</dbReference>
<proteinExistence type="predicted"/>
<protein>
    <submittedName>
        <fullName evidence="1">Uncharacterized protein</fullName>
    </submittedName>
</protein>
<dbReference type="OrthoDB" id="418748at2759"/>
<keyword evidence="2" id="KW-1185">Reference proteome</keyword>
<dbReference type="Proteomes" id="UP000024635">
    <property type="component" value="Unassembled WGS sequence"/>
</dbReference>
<accession>A0A016VUT3</accession>
<evidence type="ECO:0000313" key="2">
    <source>
        <dbReference type="Proteomes" id="UP000024635"/>
    </source>
</evidence>
<dbReference type="AlphaFoldDB" id="A0A016VUT3"/>
<reference evidence="2" key="1">
    <citation type="journal article" date="2015" name="Nat. Genet.">
        <title>The genome and transcriptome of the zoonotic hookworm Ancylostoma ceylanicum identify infection-specific gene families.</title>
        <authorList>
            <person name="Schwarz E.M."/>
            <person name="Hu Y."/>
            <person name="Antoshechkin I."/>
            <person name="Miller M.M."/>
            <person name="Sternberg P.W."/>
            <person name="Aroian R.V."/>
        </authorList>
    </citation>
    <scope>NUCLEOTIDE SEQUENCE</scope>
    <source>
        <strain evidence="2">HY135</strain>
    </source>
</reference>